<dbReference type="OrthoDB" id="2159786at2759"/>
<sequence length="532" mass="58969">MPVGNYVRSKEAGPFRPTTDEGGVPRRSRQFLADQVKVEVPATRLVGPTFSEASGGQHSGFPLDAPPNGFHIQQENGVQRDMFDTDVEGVDDSTIAGTSVMDVDEFKMPISSYSRAPPQGTDSQPLYHPPPPEPQAREFKWSDYEAAADVAGYNSDDADSEGSHRTFVLGDENTNKPTEEPVQINNWYLSQKVRTVEEPRPTSSSSRRLENFWAASKRTNGKSTTLSQLEAKPLGLVPAVTSGSKLTGKVLPVNGSRRIVLPRSMTTTPKSRFSPPKPSLLEQLDLSPTRQTSGPRPQPGGKKTTVAKSPPPQDDENDAGILSDTRRDRRDSSLSTSAFDLTNIDILDHTGIDHTDDGHDDDTLDDLYPDRPPIRINIRETTESKKTQIEADYPIDVIRQKSFSDLQAEPFDRIPSPVPQQASSPEPVDPSDMISALLRFSGQERNNYLSNLTIDEWEDCGDQLLDRFSNMLTQMKDLRRARRKTAAAFEAEIKRRHESVQNENLNLSNQLSEMRKGGIDVLRGRSPPNPSP</sequence>
<feature type="compositionally biased region" description="Polar residues" evidence="1">
    <location>
        <begin position="286"/>
        <end position="295"/>
    </location>
</feature>
<evidence type="ECO:0000259" key="2">
    <source>
        <dbReference type="Pfam" id="PF15463"/>
    </source>
</evidence>
<dbReference type="STRING" id="1073090.A0A1L9SHY6"/>
<organism evidence="3 4">
    <name type="scientific">Penicilliopsis zonata CBS 506.65</name>
    <dbReference type="NCBI Taxonomy" id="1073090"/>
    <lineage>
        <taxon>Eukaryota</taxon>
        <taxon>Fungi</taxon>
        <taxon>Dikarya</taxon>
        <taxon>Ascomycota</taxon>
        <taxon>Pezizomycotina</taxon>
        <taxon>Eurotiomycetes</taxon>
        <taxon>Eurotiomycetidae</taxon>
        <taxon>Eurotiales</taxon>
        <taxon>Aspergillaceae</taxon>
        <taxon>Penicilliopsis</taxon>
    </lineage>
</organism>
<gene>
    <name evidence="3" type="ORF">ASPZODRAFT_2009191</name>
</gene>
<dbReference type="VEuPathDB" id="FungiDB:ASPZODRAFT_2009191"/>
<feature type="domain" description="Extracellular mutant protein 11 C-terminal" evidence="2">
    <location>
        <begin position="392"/>
        <end position="522"/>
    </location>
</feature>
<dbReference type="GO" id="GO:0070860">
    <property type="term" value="C:RNA polymerase I core factor complex"/>
    <property type="evidence" value="ECO:0007669"/>
    <property type="project" value="TreeGrafter"/>
</dbReference>
<dbReference type="Pfam" id="PF15463">
    <property type="entry name" value="ECM11"/>
    <property type="match status" value="1"/>
</dbReference>
<keyword evidence="4" id="KW-1185">Reference proteome</keyword>
<evidence type="ECO:0000256" key="1">
    <source>
        <dbReference type="SAM" id="MobiDB-lite"/>
    </source>
</evidence>
<feature type="region of interest" description="Disordered" evidence="1">
    <location>
        <begin position="349"/>
        <end position="372"/>
    </location>
</feature>
<dbReference type="GO" id="GO:0001164">
    <property type="term" value="F:RNA polymerase I core promoter sequence-specific DNA binding"/>
    <property type="evidence" value="ECO:0007669"/>
    <property type="project" value="TreeGrafter"/>
</dbReference>
<dbReference type="Proteomes" id="UP000184188">
    <property type="component" value="Unassembled WGS sequence"/>
</dbReference>
<feature type="region of interest" description="Disordered" evidence="1">
    <location>
        <begin position="1"/>
        <end position="26"/>
    </location>
</feature>
<dbReference type="InterPro" id="IPR029178">
    <property type="entry name" value="Ecm11_C"/>
</dbReference>
<dbReference type="GO" id="GO:0042790">
    <property type="term" value="P:nucleolar large rRNA transcription by RNA polymerase I"/>
    <property type="evidence" value="ECO:0007669"/>
    <property type="project" value="TreeGrafter"/>
</dbReference>
<evidence type="ECO:0000313" key="4">
    <source>
        <dbReference type="Proteomes" id="UP000184188"/>
    </source>
</evidence>
<feature type="region of interest" description="Disordered" evidence="1">
    <location>
        <begin position="153"/>
        <end position="183"/>
    </location>
</feature>
<dbReference type="RefSeq" id="XP_022581226.1">
    <property type="nucleotide sequence ID" value="XM_022727525.1"/>
</dbReference>
<name>A0A1L9SHY6_9EURO</name>
<feature type="region of interest" description="Disordered" evidence="1">
    <location>
        <begin position="48"/>
        <end position="73"/>
    </location>
</feature>
<dbReference type="PANTHER" id="PTHR28244">
    <property type="entry name" value="RNA POLYMERASE I-SPECIFIC TRANSCRIPTION INITIATION FACTOR RRN11"/>
    <property type="match status" value="1"/>
</dbReference>
<feature type="region of interest" description="Disordered" evidence="1">
    <location>
        <begin position="261"/>
        <end position="334"/>
    </location>
</feature>
<feature type="compositionally biased region" description="Acidic residues" evidence="1">
    <location>
        <begin position="358"/>
        <end position="367"/>
    </location>
</feature>
<dbReference type="EMBL" id="KV878342">
    <property type="protein sequence ID" value="OJJ46716.1"/>
    <property type="molecule type" value="Genomic_DNA"/>
</dbReference>
<dbReference type="GO" id="GO:0017025">
    <property type="term" value="F:TBP-class protein binding"/>
    <property type="evidence" value="ECO:0007669"/>
    <property type="project" value="TreeGrafter"/>
</dbReference>
<dbReference type="AlphaFoldDB" id="A0A1L9SHY6"/>
<protein>
    <recommendedName>
        <fullName evidence="2">Extracellular mutant protein 11 C-terminal domain-containing protein</fullName>
    </recommendedName>
</protein>
<feature type="region of interest" description="Disordered" evidence="1">
    <location>
        <begin position="111"/>
        <end position="138"/>
    </location>
</feature>
<accession>A0A1L9SHY6</accession>
<dbReference type="PANTHER" id="PTHR28244:SF1">
    <property type="entry name" value="RNA POLYMERASE I-SPECIFIC TRANSCRIPTION INITIATION FACTOR RRN11"/>
    <property type="match status" value="1"/>
</dbReference>
<reference evidence="4" key="1">
    <citation type="journal article" date="2017" name="Genome Biol.">
        <title>Comparative genomics reveals high biological diversity and specific adaptations in the industrially and medically important fungal genus Aspergillus.</title>
        <authorList>
            <person name="de Vries R.P."/>
            <person name="Riley R."/>
            <person name="Wiebenga A."/>
            <person name="Aguilar-Osorio G."/>
            <person name="Amillis S."/>
            <person name="Uchima C.A."/>
            <person name="Anderluh G."/>
            <person name="Asadollahi M."/>
            <person name="Askin M."/>
            <person name="Barry K."/>
            <person name="Battaglia E."/>
            <person name="Bayram O."/>
            <person name="Benocci T."/>
            <person name="Braus-Stromeyer S.A."/>
            <person name="Caldana C."/>
            <person name="Canovas D."/>
            <person name="Cerqueira G.C."/>
            <person name="Chen F."/>
            <person name="Chen W."/>
            <person name="Choi C."/>
            <person name="Clum A."/>
            <person name="Dos Santos R.A."/>
            <person name="Damasio A.R."/>
            <person name="Diallinas G."/>
            <person name="Emri T."/>
            <person name="Fekete E."/>
            <person name="Flipphi M."/>
            <person name="Freyberg S."/>
            <person name="Gallo A."/>
            <person name="Gournas C."/>
            <person name="Habgood R."/>
            <person name="Hainaut M."/>
            <person name="Harispe M.L."/>
            <person name="Henrissat B."/>
            <person name="Hilden K.S."/>
            <person name="Hope R."/>
            <person name="Hossain A."/>
            <person name="Karabika E."/>
            <person name="Karaffa L."/>
            <person name="Karanyi Z."/>
            <person name="Krasevec N."/>
            <person name="Kuo A."/>
            <person name="Kusch H."/>
            <person name="LaButti K."/>
            <person name="Lagendijk E.L."/>
            <person name="Lapidus A."/>
            <person name="Levasseur A."/>
            <person name="Lindquist E."/>
            <person name="Lipzen A."/>
            <person name="Logrieco A.F."/>
            <person name="MacCabe A."/>
            <person name="Maekelae M.R."/>
            <person name="Malavazi I."/>
            <person name="Melin P."/>
            <person name="Meyer V."/>
            <person name="Mielnichuk N."/>
            <person name="Miskei M."/>
            <person name="Molnar A.P."/>
            <person name="Mule G."/>
            <person name="Ngan C.Y."/>
            <person name="Orejas M."/>
            <person name="Orosz E."/>
            <person name="Ouedraogo J.P."/>
            <person name="Overkamp K.M."/>
            <person name="Park H.-S."/>
            <person name="Perrone G."/>
            <person name="Piumi F."/>
            <person name="Punt P.J."/>
            <person name="Ram A.F."/>
            <person name="Ramon A."/>
            <person name="Rauscher S."/>
            <person name="Record E."/>
            <person name="Riano-Pachon D.M."/>
            <person name="Robert V."/>
            <person name="Roehrig J."/>
            <person name="Ruller R."/>
            <person name="Salamov A."/>
            <person name="Salih N.S."/>
            <person name="Samson R.A."/>
            <person name="Sandor E."/>
            <person name="Sanguinetti M."/>
            <person name="Schuetze T."/>
            <person name="Sepcic K."/>
            <person name="Shelest E."/>
            <person name="Sherlock G."/>
            <person name="Sophianopoulou V."/>
            <person name="Squina F.M."/>
            <person name="Sun H."/>
            <person name="Susca A."/>
            <person name="Todd R.B."/>
            <person name="Tsang A."/>
            <person name="Unkles S.E."/>
            <person name="van de Wiele N."/>
            <person name="van Rossen-Uffink D."/>
            <person name="Oliveira J.V."/>
            <person name="Vesth T.C."/>
            <person name="Visser J."/>
            <person name="Yu J.-H."/>
            <person name="Zhou M."/>
            <person name="Andersen M.R."/>
            <person name="Archer D.B."/>
            <person name="Baker S.E."/>
            <person name="Benoit I."/>
            <person name="Brakhage A.A."/>
            <person name="Braus G.H."/>
            <person name="Fischer R."/>
            <person name="Frisvad J.C."/>
            <person name="Goldman G.H."/>
            <person name="Houbraken J."/>
            <person name="Oakley B."/>
            <person name="Pocsi I."/>
            <person name="Scazzocchio C."/>
            <person name="Seiboth B."/>
            <person name="vanKuyk P.A."/>
            <person name="Wortman J."/>
            <person name="Dyer P.S."/>
            <person name="Grigoriev I.V."/>
        </authorList>
    </citation>
    <scope>NUCLEOTIDE SEQUENCE [LARGE SCALE GENOMIC DNA]</scope>
    <source>
        <strain evidence="4">CBS 506.65</strain>
    </source>
</reference>
<dbReference type="GeneID" id="34613989"/>
<proteinExistence type="predicted"/>
<dbReference type="InterPro" id="IPR053029">
    <property type="entry name" value="RNA_pol_I-specific_init_factor"/>
</dbReference>
<evidence type="ECO:0000313" key="3">
    <source>
        <dbReference type="EMBL" id="OJJ46716.1"/>
    </source>
</evidence>